<feature type="compositionally biased region" description="Basic and acidic residues" evidence="1">
    <location>
        <begin position="96"/>
        <end position="106"/>
    </location>
</feature>
<name>B6JW55_SCHJY</name>
<dbReference type="OrthoDB" id="21502at2759"/>
<dbReference type="RefSeq" id="XP_002171899.1">
    <property type="nucleotide sequence ID" value="XM_002171863.1"/>
</dbReference>
<accession>B6JW55</accession>
<feature type="compositionally biased region" description="Basic residues" evidence="1">
    <location>
        <begin position="19"/>
        <end position="33"/>
    </location>
</feature>
<dbReference type="GeneID" id="7050665"/>
<proteinExistence type="predicted"/>
<dbReference type="AlphaFoldDB" id="B6JW55"/>
<dbReference type="EMBL" id="KE651166">
    <property type="protein sequence ID" value="EEB05606.1"/>
    <property type="molecule type" value="Genomic_DNA"/>
</dbReference>
<keyword evidence="3" id="KW-1185">Reference proteome</keyword>
<evidence type="ECO:0000256" key="1">
    <source>
        <dbReference type="SAM" id="MobiDB-lite"/>
    </source>
</evidence>
<dbReference type="VEuPathDB" id="FungiDB:SJAG_00625"/>
<sequence>MSSRSHYLAHTNDSDERTGKHHQQTTNKHNHAHKLNDSKDQRTLHNRLEAELETEAPDNNSAEIGGPPPHHHHHHANDKKETIMKGQLTDATGQSDLKELRDYLKE</sequence>
<dbReference type="JaponicusDB" id="SJAG_00625"/>
<dbReference type="HOGENOM" id="CLU_2224734_0_0_1"/>
<reference evidence="2 3" key="1">
    <citation type="journal article" date="2011" name="Science">
        <title>Comparative functional genomics of the fission yeasts.</title>
        <authorList>
            <person name="Rhind N."/>
            <person name="Chen Z."/>
            <person name="Yassour M."/>
            <person name="Thompson D.A."/>
            <person name="Haas B.J."/>
            <person name="Habib N."/>
            <person name="Wapinski I."/>
            <person name="Roy S."/>
            <person name="Lin M.F."/>
            <person name="Heiman D.I."/>
            <person name="Young S.K."/>
            <person name="Furuya K."/>
            <person name="Guo Y."/>
            <person name="Pidoux A."/>
            <person name="Chen H.M."/>
            <person name="Robbertse B."/>
            <person name="Goldberg J.M."/>
            <person name="Aoki K."/>
            <person name="Bayne E.H."/>
            <person name="Berlin A.M."/>
            <person name="Desjardins C.A."/>
            <person name="Dobbs E."/>
            <person name="Dukaj L."/>
            <person name="Fan L."/>
            <person name="FitzGerald M.G."/>
            <person name="French C."/>
            <person name="Gujja S."/>
            <person name="Hansen K."/>
            <person name="Keifenheim D."/>
            <person name="Levin J.Z."/>
            <person name="Mosher R.A."/>
            <person name="Mueller C.A."/>
            <person name="Pfiffner J."/>
            <person name="Priest M."/>
            <person name="Russ C."/>
            <person name="Smialowska A."/>
            <person name="Swoboda P."/>
            <person name="Sykes S.M."/>
            <person name="Vaughn M."/>
            <person name="Vengrova S."/>
            <person name="Yoder R."/>
            <person name="Zeng Q."/>
            <person name="Allshire R."/>
            <person name="Baulcombe D."/>
            <person name="Birren B.W."/>
            <person name="Brown W."/>
            <person name="Ekwall K."/>
            <person name="Kellis M."/>
            <person name="Leatherwood J."/>
            <person name="Levin H."/>
            <person name="Margalit H."/>
            <person name="Martienssen R."/>
            <person name="Nieduszynski C.A."/>
            <person name="Spatafora J.W."/>
            <person name="Friedman N."/>
            <person name="Dalgaard J.Z."/>
            <person name="Baumann P."/>
            <person name="Niki H."/>
            <person name="Regev A."/>
            <person name="Nusbaum C."/>
        </authorList>
    </citation>
    <scope>NUCLEOTIDE SEQUENCE [LARGE SCALE GENOMIC DNA]</scope>
    <source>
        <strain evidence="3">yFS275 / FY16936</strain>
    </source>
</reference>
<feature type="region of interest" description="Disordered" evidence="1">
    <location>
        <begin position="1"/>
        <end position="106"/>
    </location>
</feature>
<gene>
    <name evidence="2" type="ORF">SJAG_00625</name>
</gene>
<organism evidence="2 3">
    <name type="scientific">Schizosaccharomyces japonicus (strain yFS275 / FY16936)</name>
    <name type="common">Fission yeast</name>
    <dbReference type="NCBI Taxonomy" id="402676"/>
    <lineage>
        <taxon>Eukaryota</taxon>
        <taxon>Fungi</taxon>
        <taxon>Dikarya</taxon>
        <taxon>Ascomycota</taxon>
        <taxon>Taphrinomycotina</taxon>
        <taxon>Schizosaccharomycetes</taxon>
        <taxon>Schizosaccharomycetales</taxon>
        <taxon>Schizosaccharomycetaceae</taxon>
        <taxon>Schizosaccharomyces</taxon>
    </lineage>
</organism>
<dbReference type="Proteomes" id="UP000001744">
    <property type="component" value="Unassembled WGS sequence"/>
</dbReference>
<feature type="compositionally biased region" description="Basic and acidic residues" evidence="1">
    <location>
        <begin position="34"/>
        <end position="50"/>
    </location>
</feature>
<evidence type="ECO:0000313" key="2">
    <source>
        <dbReference type="EMBL" id="EEB05606.1"/>
    </source>
</evidence>
<protein>
    <submittedName>
        <fullName evidence="2">Uncharacterized protein</fullName>
    </submittedName>
</protein>
<evidence type="ECO:0000313" key="3">
    <source>
        <dbReference type="Proteomes" id="UP000001744"/>
    </source>
</evidence>